<reference evidence="1 2" key="1">
    <citation type="submission" date="2019-04" db="EMBL/GenBank/DDBJ databases">
        <title>genome sequence of strain W3.</title>
        <authorList>
            <person name="Gao J."/>
            <person name="Sun J."/>
        </authorList>
    </citation>
    <scope>NUCLEOTIDE SEQUENCE [LARGE SCALE GENOMIC DNA]</scope>
    <source>
        <strain evidence="1 2">W3</strain>
    </source>
</reference>
<dbReference type="RefSeq" id="WP_136542568.1">
    <property type="nucleotide sequence ID" value="NZ_STGU01000011.1"/>
</dbReference>
<protein>
    <recommendedName>
        <fullName evidence="3">HAD family hydrolase</fullName>
    </recommendedName>
</protein>
<dbReference type="Proteomes" id="UP000307378">
    <property type="component" value="Unassembled WGS sequence"/>
</dbReference>
<dbReference type="Gene3D" id="3.40.50.1000">
    <property type="entry name" value="HAD superfamily/HAD-like"/>
    <property type="match status" value="1"/>
</dbReference>
<evidence type="ECO:0000313" key="2">
    <source>
        <dbReference type="Proteomes" id="UP000307378"/>
    </source>
</evidence>
<comment type="caution">
    <text evidence="1">The sequence shown here is derived from an EMBL/GenBank/DDBJ whole genome shotgun (WGS) entry which is preliminary data.</text>
</comment>
<sequence>MLTDLQHIRLRDRPLIVCDVDDVVLQFATPFESFLQTRGHRLLPRSFKLTGNIVNGTDESVVEAPAVKALIDDFFTEQERWQTPFADAVESLHALGADSDLVFLTAMPPRHAEVRRRLLDQLTLDFPMIATEEAKGPMVAALHAERSLPLAFIDDMVHNLHSVGAHVPECLLIYLPPPLEIFQFAPDPPETVQRVDNWSEAARVIRSHFAS</sequence>
<evidence type="ECO:0008006" key="3">
    <source>
        <dbReference type="Google" id="ProtNLM"/>
    </source>
</evidence>
<name>A0A4S8PTJ6_9HYPH</name>
<gene>
    <name evidence="1" type="ORF">FAA86_18310</name>
</gene>
<evidence type="ECO:0000313" key="1">
    <source>
        <dbReference type="EMBL" id="THV33145.1"/>
    </source>
</evidence>
<accession>A0A4S8PTJ6</accession>
<dbReference type="AlphaFoldDB" id="A0A4S8PTJ6"/>
<organism evidence="1 2">
    <name type="scientific">Rhizobium rosettiformans W3</name>
    <dbReference type="NCBI Taxonomy" id="538378"/>
    <lineage>
        <taxon>Bacteria</taxon>
        <taxon>Pseudomonadati</taxon>
        <taxon>Pseudomonadota</taxon>
        <taxon>Alphaproteobacteria</taxon>
        <taxon>Hyphomicrobiales</taxon>
        <taxon>Rhizobiaceae</taxon>
        <taxon>Rhizobium/Agrobacterium group</taxon>
        <taxon>Rhizobium</taxon>
    </lineage>
</organism>
<dbReference type="EMBL" id="STGU01000011">
    <property type="protein sequence ID" value="THV33145.1"/>
    <property type="molecule type" value="Genomic_DNA"/>
</dbReference>
<proteinExistence type="predicted"/>
<dbReference type="InterPro" id="IPR023214">
    <property type="entry name" value="HAD_sf"/>
</dbReference>